<organism evidence="1 2">
    <name type="scientific">Variovorax ureilyticus</name>
    <dbReference type="NCBI Taxonomy" id="1836198"/>
    <lineage>
        <taxon>Bacteria</taxon>
        <taxon>Pseudomonadati</taxon>
        <taxon>Pseudomonadota</taxon>
        <taxon>Betaproteobacteria</taxon>
        <taxon>Burkholderiales</taxon>
        <taxon>Comamonadaceae</taxon>
        <taxon>Variovorax</taxon>
    </lineage>
</organism>
<name>A0ABU8VDM5_9BURK</name>
<dbReference type="RefSeq" id="WP_340357033.1">
    <property type="nucleotide sequence ID" value="NZ_JBBKZU010000004.1"/>
</dbReference>
<sequence length="76" mass="8482">MKLDIGGRAITTCFEFRSEMREPIDMHAPTRMPMAARSVVIAWFSMSISKSLEGWTHLKSRIGSSASARVAMGQHK</sequence>
<dbReference type="Proteomes" id="UP001365846">
    <property type="component" value="Unassembled WGS sequence"/>
</dbReference>
<protein>
    <submittedName>
        <fullName evidence="1">Uncharacterized protein</fullName>
    </submittedName>
</protein>
<accession>A0ABU8VDM5</accession>
<keyword evidence="2" id="KW-1185">Reference proteome</keyword>
<dbReference type="EMBL" id="JBBKZU010000004">
    <property type="protein sequence ID" value="MEJ8811764.1"/>
    <property type="molecule type" value="Genomic_DNA"/>
</dbReference>
<proteinExistence type="predicted"/>
<comment type="caution">
    <text evidence="1">The sequence shown here is derived from an EMBL/GenBank/DDBJ whole genome shotgun (WGS) entry which is preliminary data.</text>
</comment>
<evidence type="ECO:0000313" key="1">
    <source>
        <dbReference type="EMBL" id="MEJ8811764.1"/>
    </source>
</evidence>
<gene>
    <name evidence="1" type="ORF">WKW77_11855</name>
</gene>
<reference evidence="1 2" key="1">
    <citation type="submission" date="2024-03" db="EMBL/GenBank/DDBJ databases">
        <title>Novel species of the genus Variovorax.</title>
        <authorList>
            <person name="Liu Q."/>
            <person name="Xin Y.-H."/>
        </authorList>
    </citation>
    <scope>NUCLEOTIDE SEQUENCE [LARGE SCALE GENOMIC DNA]</scope>
    <source>
        <strain evidence="1 2">KACC 18899</strain>
    </source>
</reference>
<evidence type="ECO:0000313" key="2">
    <source>
        <dbReference type="Proteomes" id="UP001365846"/>
    </source>
</evidence>